<dbReference type="HOGENOM" id="CLU_2585805_0_0_11"/>
<dbReference type="KEGG" id="mmar:MODMU_1313"/>
<proteinExistence type="predicted"/>
<accession>I4ETQ0</accession>
<dbReference type="Proteomes" id="UP000006461">
    <property type="component" value="Chromosome"/>
</dbReference>
<evidence type="ECO:0000313" key="2">
    <source>
        <dbReference type="Proteomes" id="UP000006461"/>
    </source>
</evidence>
<sequence>MYTYRATVTLPFSHRERAIAALRQEVVRLSTAERGLEEPDWTTMSMTGPEEMYGPRGEVLYEYRGTVKGRNHAERRAGRT</sequence>
<protein>
    <submittedName>
        <fullName evidence="1">Uncharacterized protein</fullName>
    </submittedName>
</protein>
<dbReference type="OrthoDB" id="5190994at2"/>
<evidence type="ECO:0000313" key="1">
    <source>
        <dbReference type="EMBL" id="CCH86763.1"/>
    </source>
</evidence>
<name>I4ETQ0_MODI5</name>
<keyword evidence="2" id="KW-1185">Reference proteome</keyword>
<dbReference type="EMBL" id="FO203431">
    <property type="protein sequence ID" value="CCH86763.1"/>
    <property type="molecule type" value="Genomic_DNA"/>
</dbReference>
<reference evidence="1 2" key="1">
    <citation type="journal article" date="2012" name="J. Bacteriol.">
        <title>Genome Sequence of Radiation-Resistant Modestobacter marinus Strain BC501, a Representative Actinobacterium That Thrives on Calcareous Stone Surfaces.</title>
        <authorList>
            <person name="Normand P."/>
            <person name="Gury J."/>
            <person name="Pujic P."/>
            <person name="Chouaia B."/>
            <person name="Crotti E."/>
            <person name="Brusetti L."/>
            <person name="Daffonchio D."/>
            <person name="Vacherie B."/>
            <person name="Barbe V."/>
            <person name="Medigue C."/>
            <person name="Calteau A."/>
            <person name="Ghodhbane-Gtari F."/>
            <person name="Essoussi I."/>
            <person name="Nouioui I."/>
            <person name="Abbassi-Ghozzi I."/>
            <person name="Gtari M."/>
        </authorList>
    </citation>
    <scope>NUCLEOTIDE SEQUENCE [LARGE SCALE GENOMIC DNA]</scope>
    <source>
        <strain evidence="2">BC 501</strain>
    </source>
</reference>
<dbReference type="AlphaFoldDB" id="I4ETQ0"/>
<dbReference type="STRING" id="477641.MODMU_1313"/>
<organism evidence="1 2">
    <name type="scientific">Modestobacter italicus (strain DSM 44449 / CECT 9708 / BC 501)</name>
    <dbReference type="NCBI Taxonomy" id="2732864"/>
    <lineage>
        <taxon>Bacteria</taxon>
        <taxon>Bacillati</taxon>
        <taxon>Actinomycetota</taxon>
        <taxon>Actinomycetes</taxon>
        <taxon>Geodermatophilales</taxon>
        <taxon>Geodermatophilaceae</taxon>
        <taxon>Modestobacter</taxon>
    </lineage>
</organism>
<gene>
    <name evidence="1" type="ordered locus">MODMU_1313</name>
</gene>